<dbReference type="EMBL" id="JAIWQS010000012">
    <property type="protein sequence ID" value="KAJ8748420.1"/>
    <property type="molecule type" value="Genomic_DNA"/>
</dbReference>
<proteinExistence type="predicted"/>
<dbReference type="PANTHER" id="PTHR16223:SF109">
    <property type="entry name" value="BHLH DOMAIN-CONTAINING PROTEIN"/>
    <property type="match status" value="1"/>
</dbReference>
<dbReference type="Gene3D" id="4.10.280.10">
    <property type="entry name" value="Helix-loop-helix DNA-binding domain"/>
    <property type="match status" value="1"/>
</dbReference>
<keyword evidence="3" id="KW-0238">DNA-binding</keyword>
<keyword evidence="5" id="KW-0539">Nucleus</keyword>
<evidence type="ECO:0000256" key="5">
    <source>
        <dbReference type="ARBA" id="ARBA00023242"/>
    </source>
</evidence>
<dbReference type="SUPFAM" id="SSF47459">
    <property type="entry name" value="HLH, helix-loop-helix DNA-binding domain"/>
    <property type="match status" value="1"/>
</dbReference>
<dbReference type="CDD" id="cd11393">
    <property type="entry name" value="bHLH_AtbHLH_like"/>
    <property type="match status" value="1"/>
</dbReference>
<feature type="region of interest" description="Disordered" evidence="6">
    <location>
        <begin position="1"/>
        <end position="40"/>
    </location>
</feature>
<comment type="subcellular location">
    <subcellularLocation>
        <location evidence="1">Nucleus</location>
    </subcellularLocation>
</comment>
<gene>
    <name evidence="8" type="ORF">K2173_003057</name>
</gene>
<dbReference type="Pfam" id="PF00010">
    <property type="entry name" value="HLH"/>
    <property type="match status" value="1"/>
</dbReference>
<keyword evidence="4" id="KW-0804">Transcription</keyword>
<evidence type="ECO:0000256" key="3">
    <source>
        <dbReference type="ARBA" id="ARBA00023125"/>
    </source>
</evidence>
<comment type="caution">
    <text evidence="8">The sequence shown here is derived from an EMBL/GenBank/DDBJ whole genome shotgun (WGS) entry which is preliminary data.</text>
</comment>
<evidence type="ECO:0000313" key="9">
    <source>
        <dbReference type="Proteomes" id="UP001159364"/>
    </source>
</evidence>
<protein>
    <recommendedName>
        <fullName evidence="7">BHLH domain-containing protein</fullName>
    </recommendedName>
</protein>
<evidence type="ECO:0000256" key="6">
    <source>
        <dbReference type="SAM" id="MobiDB-lite"/>
    </source>
</evidence>
<dbReference type="AlphaFoldDB" id="A0AAV8S8C8"/>
<dbReference type="InterPro" id="IPR011598">
    <property type="entry name" value="bHLH_dom"/>
</dbReference>
<dbReference type="InterPro" id="IPR036638">
    <property type="entry name" value="HLH_DNA-bd_sf"/>
</dbReference>
<dbReference type="InterPro" id="IPR045843">
    <property type="entry name" value="IND-like"/>
</dbReference>
<evidence type="ECO:0000256" key="4">
    <source>
        <dbReference type="ARBA" id="ARBA00023163"/>
    </source>
</evidence>
<keyword evidence="2" id="KW-0805">Transcription regulation</keyword>
<evidence type="ECO:0000313" key="8">
    <source>
        <dbReference type="EMBL" id="KAJ8748420.1"/>
    </source>
</evidence>
<dbReference type="GO" id="GO:0000978">
    <property type="term" value="F:RNA polymerase II cis-regulatory region sequence-specific DNA binding"/>
    <property type="evidence" value="ECO:0007669"/>
    <property type="project" value="TreeGrafter"/>
</dbReference>
<evidence type="ECO:0000259" key="7">
    <source>
        <dbReference type="PROSITE" id="PS50888"/>
    </source>
</evidence>
<dbReference type="PROSITE" id="PS50888">
    <property type="entry name" value="BHLH"/>
    <property type="match status" value="1"/>
</dbReference>
<keyword evidence="9" id="KW-1185">Reference proteome</keyword>
<evidence type="ECO:0000256" key="1">
    <source>
        <dbReference type="ARBA" id="ARBA00004123"/>
    </source>
</evidence>
<dbReference type="GO" id="GO:0005634">
    <property type="term" value="C:nucleus"/>
    <property type="evidence" value="ECO:0007669"/>
    <property type="project" value="UniProtKB-SubCell"/>
</dbReference>
<reference evidence="8 9" key="1">
    <citation type="submission" date="2021-09" db="EMBL/GenBank/DDBJ databases">
        <title>Genomic insights and catalytic innovation underlie evolution of tropane alkaloids biosynthesis.</title>
        <authorList>
            <person name="Wang Y.-J."/>
            <person name="Tian T."/>
            <person name="Huang J.-P."/>
            <person name="Huang S.-X."/>
        </authorList>
    </citation>
    <scope>NUCLEOTIDE SEQUENCE [LARGE SCALE GENOMIC DNA]</scope>
    <source>
        <strain evidence="8">KIB-2018</strain>
        <tissue evidence="8">Leaf</tissue>
    </source>
</reference>
<dbReference type="GO" id="GO:0000981">
    <property type="term" value="F:DNA-binding transcription factor activity, RNA polymerase II-specific"/>
    <property type="evidence" value="ECO:0007669"/>
    <property type="project" value="TreeGrafter"/>
</dbReference>
<evidence type="ECO:0000256" key="2">
    <source>
        <dbReference type="ARBA" id="ARBA00023015"/>
    </source>
</evidence>
<dbReference type="GO" id="GO:0046983">
    <property type="term" value="F:protein dimerization activity"/>
    <property type="evidence" value="ECO:0007669"/>
    <property type="project" value="InterPro"/>
</dbReference>
<dbReference type="PANTHER" id="PTHR16223">
    <property type="entry name" value="TRANSCRIPTION FACTOR BHLH83-RELATED"/>
    <property type="match status" value="1"/>
</dbReference>
<name>A0AAV8S8C8_9ROSI</name>
<sequence>MEGASSYNNPPKPMPSNLGGKSNNAPLGAGNDDNEMFFTGSSSETHTLAMPLAQWVDCPKAQLSYYEFLADTKFLEDGSPSDALRGISPPLDILPDVKGFSDVQSEKGNNCSWMTCGLKPSDGFSHVDIYDLKPYAHMLNSVNVEASLNARCLTPRNEEQPENKRQSSQHQSQINNSWMYERSTGNVGLPQIHPRVMVAPSACLSKPSKDAALRSGRERRLRIAAGLKALQELLPYPVNASQAGILDEVIDYIKYLQLQMRELSQSRLGGEATSGDFISIQGYGHSFVYEQMRKEHLEEMVGKLLEINPSVASNLLQSKGLVLMPMALADNLEETIFSTP</sequence>
<dbReference type="InterPro" id="IPR045239">
    <property type="entry name" value="bHLH95_bHLH"/>
</dbReference>
<dbReference type="Proteomes" id="UP001159364">
    <property type="component" value="Linkage Group LG12"/>
</dbReference>
<dbReference type="SMART" id="SM00353">
    <property type="entry name" value="HLH"/>
    <property type="match status" value="1"/>
</dbReference>
<feature type="domain" description="BHLH" evidence="7">
    <location>
        <begin position="207"/>
        <end position="256"/>
    </location>
</feature>
<accession>A0AAV8S8C8</accession>
<organism evidence="8 9">
    <name type="scientific">Erythroxylum novogranatense</name>
    <dbReference type="NCBI Taxonomy" id="1862640"/>
    <lineage>
        <taxon>Eukaryota</taxon>
        <taxon>Viridiplantae</taxon>
        <taxon>Streptophyta</taxon>
        <taxon>Embryophyta</taxon>
        <taxon>Tracheophyta</taxon>
        <taxon>Spermatophyta</taxon>
        <taxon>Magnoliopsida</taxon>
        <taxon>eudicotyledons</taxon>
        <taxon>Gunneridae</taxon>
        <taxon>Pentapetalae</taxon>
        <taxon>rosids</taxon>
        <taxon>fabids</taxon>
        <taxon>Malpighiales</taxon>
        <taxon>Erythroxylaceae</taxon>
        <taxon>Erythroxylum</taxon>
    </lineage>
</organism>